<reference evidence="2" key="1">
    <citation type="submission" date="2015-12" db="EMBL/GenBank/DDBJ databases">
        <title>Update maize B73 reference genome by single molecule sequencing technologies.</title>
        <authorList>
            <consortium name="Maize Genome Sequencing Project"/>
            <person name="Ware D."/>
        </authorList>
    </citation>
    <scope>NUCLEOTIDE SEQUENCE</scope>
    <source>
        <tissue evidence="2">Seedling</tissue>
    </source>
</reference>
<dbReference type="InParanoid" id="A0A1D6P351"/>
<feature type="region of interest" description="Disordered" evidence="1">
    <location>
        <begin position="217"/>
        <end position="258"/>
    </location>
</feature>
<dbReference type="AlphaFoldDB" id="A0A1D6P351"/>
<dbReference type="ExpressionAtlas" id="A0A1D6P351">
    <property type="expression patterns" value="baseline and differential"/>
</dbReference>
<organism evidence="2">
    <name type="scientific">Zea mays</name>
    <name type="common">Maize</name>
    <dbReference type="NCBI Taxonomy" id="4577"/>
    <lineage>
        <taxon>Eukaryota</taxon>
        <taxon>Viridiplantae</taxon>
        <taxon>Streptophyta</taxon>
        <taxon>Embryophyta</taxon>
        <taxon>Tracheophyta</taxon>
        <taxon>Spermatophyta</taxon>
        <taxon>Magnoliopsida</taxon>
        <taxon>Liliopsida</taxon>
        <taxon>Poales</taxon>
        <taxon>Poaceae</taxon>
        <taxon>PACMAD clade</taxon>
        <taxon>Panicoideae</taxon>
        <taxon>Andropogonodae</taxon>
        <taxon>Andropogoneae</taxon>
        <taxon>Tripsacinae</taxon>
        <taxon>Zea</taxon>
    </lineage>
</organism>
<evidence type="ECO:0000313" key="2">
    <source>
        <dbReference type="EMBL" id="AQL04435.1"/>
    </source>
</evidence>
<protein>
    <submittedName>
        <fullName evidence="2">Uncharacterized protein</fullName>
    </submittedName>
</protein>
<feature type="compositionally biased region" description="Pro residues" evidence="1">
    <location>
        <begin position="217"/>
        <end position="226"/>
    </location>
</feature>
<dbReference type="EMBL" id="CM000785">
    <property type="protein sequence ID" value="AQL04435.1"/>
    <property type="molecule type" value="Genomic_DNA"/>
</dbReference>
<proteinExistence type="predicted"/>
<accession>A0A1D6P351</accession>
<evidence type="ECO:0000256" key="1">
    <source>
        <dbReference type="SAM" id="MobiDB-lite"/>
    </source>
</evidence>
<sequence length="372" mass="40273">MKHPLSLPSKPRNPILASDAVFAGKQEEHPAGEELVGVGGRGDGVGVERPELELRGARHATPHLGGIHGCLGVGGASLSLLTSIASAACEKHGGRLEWKAGSIVLLLLLPLASALDRFPYSYGHRLYVLLLARILRLRLHLIGLLILAPRIVAASGPSPTAAHPKVAKYQKKPFPLYYSLESLHEGSVATGDLNFTSTQQMPPPSFIHVRPLTAPPGGPLAAPPCGPLATASASATAHSNRSTSEQSHSPLHPHTNPFSMEWQEISNEAQSRRVEGGNGRKRKQSQIGAAIESFVDFKRSATSKTLEGIEEVSMEKCLDKLDRIDGFTDEDRSYAMEVFESAINREVFMKSKNHNARLLWLKRKIRALATIM</sequence>
<gene>
    <name evidence="2" type="ORF">ZEAMMB73_Zm00001d046529</name>
</gene>
<name>A0A1D6P351_MAIZE</name>
<dbReference type="PANTHER" id="PTHR34395">
    <property type="entry name" value="OS11G0427500 PROTEIN"/>
    <property type="match status" value="1"/>
</dbReference>
<dbReference type="PANTHER" id="PTHR34395:SF5">
    <property type="entry name" value="DIHYDRONEOPTERIN ALDOLASE_EPIMERASE DOMAIN-CONTAINING PROTEIN"/>
    <property type="match status" value="1"/>
</dbReference>
<feature type="compositionally biased region" description="Low complexity" evidence="1">
    <location>
        <begin position="227"/>
        <end position="244"/>
    </location>
</feature>